<evidence type="ECO:0000256" key="2">
    <source>
        <dbReference type="ARBA" id="ARBA00022679"/>
    </source>
</evidence>
<keyword evidence="3 8" id="KW-0548">Nucleotidyltransferase</keyword>
<dbReference type="Gene3D" id="3.40.50.300">
    <property type="entry name" value="P-loop containing nucleotide triphosphate hydrolases"/>
    <property type="match status" value="1"/>
</dbReference>
<dbReference type="InterPro" id="IPR027417">
    <property type="entry name" value="P-loop_NTPase"/>
</dbReference>
<dbReference type="Proteomes" id="UP001597280">
    <property type="component" value="Unassembled WGS sequence"/>
</dbReference>
<evidence type="ECO:0000256" key="5">
    <source>
        <dbReference type="ARBA" id="ARBA00022840"/>
    </source>
</evidence>
<dbReference type="CDD" id="cd04095">
    <property type="entry name" value="CysN_NoDQ_III"/>
    <property type="match status" value="1"/>
</dbReference>
<dbReference type="InterPro" id="IPR050100">
    <property type="entry name" value="TRAFAC_GTPase_members"/>
</dbReference>
<evidence type="ECO:0000259" key="7">
    <source>
        <dbReference type="PROSITE" id="PS51722"/>
    </source>
</evidence>
<evidence type="ECO:0000256" key="3">
    <source>
        <dbReference type="ARBA" id="ARBA00022695"/>
    </source>
</evidence>
<dbReference type="PROSITE" id="PS00301">
    <property type="entry name" value="G_TR_1"/>
    <property type="match status" value="1"/>
</dbReference>
<keyword evidence="6" id="KW-0342">GTP-binding</keyword>
<dbReference type="EC" id="2.7.7.4" evidence="1"/>
<dbReference type="GO" id="GO:0016779">
    <property type="term" value="F:nucleotidyltransferase activity"/>
    <property type="evidence" value="ECO:0007669"/>
    <property type="project" value="UniProtKB-KW"/>
</dbReference>
<dbReference type="InterPro" id="IPR044138">
    <property type="entry name" value="CysN_II"/>
</dbReference>
<dbReference type="EMBL" id="JBHUFL010000003">
    <property type="protein sequence ID" value="MFD1836116.1"/>
    <property type="molecule type" value="Genomic_DNA"/>
</dbReference>
<dbReference type="InterPro" id="IPR009000">
    <property type="entry name" value="Transl_B-barrel_sf"/>
</dbReference>
<dbReference type="InterPro" id="IPR044139">
    <property type="entry name" value="CysN_NoDQ_III"/>
</dbReference>
<evidence type="ECO:0000313" key="9">
    <source>
        <dbReference type="Proteomes" id="UP001597280"/>
    </source>
</evidence>
<dbReference type="RefSeq" id="WP_137770529.1">
    <property type="nucleotide sequence ID" value="NZ_BAAAIS010000003.1"/>
</dbReference>
<gene>
    <name evidence="8" type="ORF">ACFSDA_13685</name>
</gene>
<dbReference type="Gene3D" id="2.40.30.10">
    <property type="entry name" value="Translation factors"/>
    <property type="match status" value="2"/>
</dbReference>
<dbReference type="SUPFAM" id="SSF50465">
    <property type="entry name" value="EF-Tu/eEF-1alpha/eIF2-gamma C-terminal domain"/>
    <property type="match status" value="1"/>
</dbReference>
<dbReference type="InterPro" id="IPR009001">
    <property type="entry name" value="Transl_elong_EF1A/Init_IF2_C"/>
</dbReference>
<keyword evidence="4" id="KW-0547">Nucleotide-binding</keyword>
<dbReference type="Pfam" id="PF00009">
    <property type="entry name" value="GTP_EFTU"/>
    <property type="match status" value="1"/>
</dbReference>
<dbReference type="PANTHER" id="PTHR23115">
    <property type="entry name" value="TRANSLATION FACTOR"/>
    <property type="match status" value="1"/>
</dbReference>
<dbReference type="PROSITE" id="PS51722">
    <property type="entry name" value="G_TR_2"/>
    <property type="match status" value="1"/>
</dbReference>
<dbReference type="InterPro" id="IPR011779">
    <property type="entry name" value="SO4_adenylTrfase_lsu"/>
</dbReference>
<dbReference type="SUPFAM" id="SSF52540">
    <property type="entry name" value="P-loop containing nucleoside triphosphate hydrolases"/>
    <property type="match status" value="1"/>
</dbReference>
<protein>
    <recommendedName>
        <fullName evidence="1">sulfate adenylyltransferase</fullName>
        <ecNumber evidence="1">2.7.7.4</ecNumber>
    </recommendedName>
</protein>
<reference evidence="9" key="1">
    <citation type="journal article" date="2019" name="Int. J. Syst. Evol. Microbiol.">
        <title>The Global Catalogue of Microorganisms (GCM) 10K type strain sequencing project: providing services to taxonomists for standard genome sequencing and annotation.</title>
        <authorList>
            <consortium name="The Broad Institute Genomics Platform"/>
            <consortium name="The Broad Institute Genome Sequencing Center for Infectious Disease"/>
            <person name="Wu L."/>
            <person name="Ma J."/>
        </authorList>
    </citation>
    <scope>NUCLEOTIDE SEQUENCE [LARGE SCALE GENOMIC DNA]</scope>
    <source>
        <strain evidence="9">JCM 11650</strain>
    </source>
</reference>
<evidence type="ECO:0000256" key="1">
    <source>
        <dbReference type="ARBA" id="ARBA00012391"/>
    </source>
</evidence>
<dbReference type="Pfam" id="PF22594">
    <property type="entry name" value="GTP-eEF1A_C"/>
    <property type="match status" value="1"/>
</dbReference>
<dbReference type="InterPro" id="IPR041757">
    <property type="entry name" value="CysN_GTP-bd"/>
</dbReference>
<comment type="caution">
    <text evidence="8">The sequence shown here is derived from an EMBL/GenBank/DDBJ whole genome shotgun (WGS) entry which is preliminary data.</text>
</comment>
<dbReference type="InterPro" id="IPR000795">
    <property type="entry name" value="T_Tr_GTP-bd_dom"/>
</dbReference>
<keyword evidence="5" id="KW-0067">ATP-binding</keyword>
<evidence type="ECO:0000256" key="4">
    <source>
        <dbReference type="ARBA" id="ARBA00022741"/>
    </source>
</evidence>
<sequence length="441" mass="46481">MSTASLLLDPTGSAEGGSGPTLLRIATAGSVDDGKSTLIGRLLHDTKSVLADQLASVEAASRQRGWKGELADLALLTDGLRAEREQGITIDVAYRYFATATRSYVLADTPGHVQYTRNTVTGASTADVVTVLVDARNGVVEQTRRHLAIAGLLRVPHLVVALNKIDLVENPQQVHEEVVSQLEEIARTLSIADLRVVPVSALHGDNVVTPSEKTPWYTGPTLLDLLESFPGGQDLREGPFRLPVQLVIRPQQGAVDPAHVDYRGYAGLITSGSIAVGDEVGVAGSGRRTRVVGIDRGPESVDRAEAGIAVTLRLADDLDASRGDLIAGGDLPVTAESTTAVLCWLAEKPLVPGARVLVKHGTSTVQARVTALLEKLDIAALERVPAEQGELNDLVRVELAFAQPLPLEPYGASREGGSFIVIDPQSGTTLAAGMVGAELRA</sequence>
<name>A0ABW4Q303_9MICO</name>
<dbReference type="PRINTS" id="PR00315">
    <property type="entry name" value="ELONGATNFCT"/>
</dbReference>
<feature type="domain" description="Tr-type G" evidence="7">
    <location>
        <begin position="20"/>
        <end position="236"/>
    </location>
</feature>
<dbReference type="CDD" id="cd03695">
    <property type="entry name" value="CysN_NodQ_II"/>
    <property type="match status" value="1"/>
</dbReference>
<dbReference type="CDD" id="cd04166">
    <property type="entry name" value="CysN_ATPS"/>
    <property type="match status" value="1"/>
</dbReference>
<dbReference type="InterPro" id="IPR031157">
    <property type="entry name" value="G_TR_CS"/>
</dbReference>
<organism evidence="8 9">
    <name type="scientific">Brachybacterium rhamnosum</name>
    <dbReference type="NCBI Taxonomy" id="173361"/>
    <lineage>
        <taxon>Bacteria</taxon>
        <taxon>Bacillati</taxon>
        <taxon>Actinomycetota</taxon>
        <taxon>Actinomycetes</taxon>
        <taxon>Micrococcales</taxon>
        <taxon>Dermabacteraceae</taxon>
        <taxon>Brachybacterium</taxon>
    </lineage>
</organism>
<dbReference type="InterPro" id="IPR054696">
    <property type="entry name" value="GTP-eEF1A_C"/>
</dbReference>
<dbReference type="NCBIfam" id="TIGR02034">
    <property type="entry name" value="CysN"/>
    <property type="match status" value="1"/>
</dbReference>
<evidence type="ECO:0000256" key="6">
    <source>
        <dbReference type="ARBA" id="ARBA00023134"/>
    </source>
</evidence>
<accession>A0ABW4Q303</accession>
<keyword evidence="2" id="KW-0808">Transferase</keyword>
<evidence type="ECO:0000313" key="8">
    <source>
        <dbReference type="EMBL" id="MFD1836116.1"/>
    </source>
</evidence>
<keyword evidence="9" id="KW-1185">Reference proteome</keyword>
<dbReference type="SUPFAM" id="SSF50447">
    <property type="entry name" value="Translation proteins"/>
    <property type="match status" value="1"/>
</dbReference>
<proteinExistence type="predicted"/>